<evidence type="ECO:0000313" key="2">
    <source>
        <dbReference type="Proteomes" id="UP000824890"/>
    </source>
</evidence>
<reference evidence="1 2" key="1">
    <citation type="submission" date="2021-05" db="EMBL/GenBank/DDBJ databases">
        <title>Genome Assembly of Synthetic Allotetraploid Brassica napus Reveals Homoeologous Exchanges between Subgenomes.</title>
        <authorList>
            <person name="Davis J.T."/>
        </authorList>
    </citation>
    <scope>NUCLEOTIDE SEQUENCE [LARGE SCALE GENOMIC DNA]</scope>
    <source>
        <strain evidence="2">cv. Da-Ae</strain>
        <tissue evidence="1">Seedling</tissue>
    </source>
</reference>
<keyword evidence="2" id="KW-1185">Reference proteome</keyword>
<accession>A0ABQ7Y7T3</accession>
<name>A0ABQ7Y7T3_BRANA</name>
<dbReference type="PANTHER" id="PTHR46553">
    <property type="entry name" value="ADENINE NUCLEOTIDE ALPHA HYDROLASES-LIKE SUPERFAMILY PROTEIN"/>
    <property type="match status" value="1"/>
</dbReference>
<evidence type="ECO:0000313" key="1">
    <source>
        <dbReference type="EMBL" id="KAH0863789.1"/>
    </source>
</evidence>
<comment type="caution">
    <text evidence="1">The sequence shown here is derived from an EMBL/GenBank/DDBJ whole genome shotgun (WGS) entry which is preliminary data.</text>
</comment>
<dbReference type="PANTHER" id="PTHR46553:SF3">
    <property type="entry name" value="ADENINE NUCLEOTIDE ALPHA HYDROLASES-LIKE SUPERFAMILY PROTEIN"/>
    <property type="match status" value="1"/>
</dbReference>
<evidence type="ECO:0008006" key="3">
    <source>
        <dbReference type="Google" id="ProtNLM"/>
    </source>
</evidence>
<proteinExistence type="predicted"/>
<gene>
    <name evidence="1" type="ORF">HID58_081000</name>
</gene>
<organism evidence="1 2">
    <name type="scientific">Brassica napus</name>
    <name type="common">Rape</name>
    <dbReference type="NCBI Taxonomy" id="3708"/>
    <lineage>
        <taxon>Eukaryota</taxon>
        <taxon>Viridiplantae</taxon>
        <taxon>Streptophyta</taxon>
        <taxon>Embryophyta</taxon>
        <taxon>Tracheophyta</taxon>
        <taxon>Spermatophyta</taxon>
        <taxon>Magnoliopsida</taxon>
        <taxon>eudicotyledons</taxon>
        <taxon>Gunneridae</taxon>
        <taxon>Pentapetalae</taxon>
        <taxon>rosids</taxon>
        <taxon>malvids</taxon>
        <taxon>Brassicales</taxon>
        <taxon>Brassicaceae</taxon>
        <taxon>Brassiceae</taxon>
        <taxon>Brassica</taxon>
    </lineage>
</organism>
<protein>
    <recommendedName>
        <fullName evidence="3">Dynein light chain</fullName>
    </recommendedName>
</protein>
<dbReference type="Proteomes" id="UP000824890">
    <property type="component" value="Unassembled WGS sequence"/>
</dbReference>
<dbReference type="EMBL" id="JAGKQM010000018">
    <property type="protein sequence ID" value="KAH0863789.1"/>
    <property type="molecule type" value="Genomic_DNA"/>
</dbReference>
<sequence>MTRGYSLKEETILTRRRVRAGKDNDFCLKAVRNGKELAGTAEVVPYVDADLKHTAVKVVEKAKALCLSKSVHGAMIVVFEGDARNILCEVVHKKASHGFTVRVEDSCVTVVFFVVCH</sequence>